<keyword evidence="2" id="KW-0716">Sensory transduction</keyword>
<organism evidence="5 6">
    <name type="scientific">Rhynchophorus ferrugineus</name>
    <name type="common">Red palm weevil</name>
    <name type="synonym">Curculio ferrugineus</name>
    <dbReference type="NCBI Taxonomy" id="354439"/>
    <lineage>
        <taxon>Eukaryota</taxon>
        <taxon>Metazoa</taxon>
        <taxon>Ecdysozoa</taxon>
        <taxon>Arthropoda</taxon>
        <taxon>Hexapoda</taxon>
        <taxon>Insecta</taxon>
        <taxon>Pterygota</taxon>
        <taxon>Neoptera</taxon>
        <taxon>Endopterygota</taxon>
        <taxon>Coleoptera</taxon>
        <taxon>Polyphaga</taxon>
        <taxon>Cucujiformia</taxon>
        <taxon>Curculionidae</taxon>
        <taxon>Dryophthorinae</taxon>
        <taxon>Rhynchophorus</taxon>
    </lineage>
</organism>
<dbReference type="Pfam" id="PF02752">
    <property type="entry name" value="Arrestin_C"/>
    <property type="match status" value="1"/>
</dbReference>
<dbReference type="Gene3D" id="2.60.40.640">
    <property type="match status" value="2"/>
</dbReference>
<dbReference type="InterPro" id="IPR014752">
    <property type="entry name" value="Arrestin-like_C"/>
</dbReference>
<reference evidence="5" key="1">
    <citation type="submission" date="2020-08" db="EMBL/GenBank/DDBJ databases">
        <title>Genome sequencing and assembly of the red palm weevil Rhynchophorus ferrugineus.</title>
        <authorList>
            <person name="Dias G.B."/>
            <person name="Bergman C.M."/>
            <person name="Manee M."/>
        </authorList>
    </citation>
    <scope>NUCLEOTIDE SEQUENCE</scope>
    <source>
        <strain evidence="5">AA-2017</strain>
        <tissue evidence="5">Whole larva</tissue>
    </source>
</reference>
<sequence length="362" mass="40563">MHQCKLLLDNYTGQYFPGASIQGRVLLNLDTDITLRGIRVTLSCVEHTEWLGTESYYDSDAKEQKSRDTQFQGDNEVISISHWLYGDQNATTNLSMGQHIYNFNIQLQPNIPSTYQSEKGTVSYKLKATVDRPMALDYEDSIVIVVNSPVDLNLIATSSDLQPSTYSDEKTLCCWCCAQGPVTMDVDLSKRTISPGEHVEVKLRLTNMSSTNVENVSLELKQILTYKVTEPNREEKEDTSILVDLKDVGLGAHGENTYLFNVSLPPNVVLPNFAQCRLFKVEYRYIATAKLPSIHKDLQVYMTPIIGHIPFSAQGSGQRNVPSMGWKLNATAPPIGDVNQYAENSQKQDEQPPPSYESLNLN</sequence>
<evidence type="ECO:0000259" key="4">
    <source>
        <dbReference type="SMART" id="SM01017"/>
    </source>
</evidence>
<name>A0A834ID00_RHYFE</name>
<dbReference type="InterPro" id="IPR011022">
    <property type="entry name" value="Arrestin_C-like"/>
</dbReference>
<feature type="region of interest" description="Disordered" evidence="3">
    <location>
        <begin position="335"/>
        <end position="362"/>
    </location>
</feature>
<evidence type="ECO:0000256" key="3">
    <source>
        <dbReference type="SAM" id="MobiDB-lite"/>
    </source>
</evidence>
<dbReference type="PANTHER" id="PTHR11188">
    <property type="entry name" value="ARRESTIN DOMAIN CONTAINING PROTEIN"/>
    <property type="match status" value="1"/>
</dbReference>
<evidence type="ECO:0000256" key="1">
    <source>
        <dbReference type="ARBA" id="ARBA00005298"/>
    </source>
</evidence>
<keyword evidence="6" id="KW-1185">Reference proteome</keyword>
<evidence type="ECO:0000313" key="6">
    <source>
        <dbReference type="Proteomes" id="UP000625711"/>
    </source>
</evidence>
<dbReference type="InterPro" id="IPR014756">
    <property type="entry name" value="Ig_E-set"/>
</dbReference>
<comment type="similarity">
    <text evidence="1">Belongs to the arrestin family.</text>
</comment>
<dbReference type="AlphaFoldDB" id="A0A834ID00"/>
<evidence type="ECO:0000313" key="5">
    <source>
        <dbReference type="EMBL" id="KAF7278600.1"/>
    </source>
</evidence>
<dbReference type="GO" id="GO:0015031">
    <property type="term" value="P:protein transport"/>
    <property type="evidence" value="ECO:0007669"/>
    <property type="project" value="TreeGrafter"/>
</dbReference>
<dbReference type="SUPFAM" id="SSF81296">
    <property type="entry name" value="E set domains"/>
    <property type="match status" value="2"/>
</dbReference>
<dbReference type="InterPro" id="IPR011021">
    <property type="entry name" value="Arrestin-like_N"/>
</dbReference>
<feature type="domain" description="Arrestin C-terminal-like" evidence="4">
    <location>
        <begin position="178"/>
        <end position="311"/>
    </location>
</feature>
<gene>
    <name evidence="5" type="ORF">GWI33_008173</name>
</gene>
<protein>
    <recommendedName>
        <fullName evidence="4">Arrestin C-terminal-like domain-containing protein</fullName>
    </recommendedName>
</protein>
<comment type="caution">
    <text evidence="5">The sequence shown here is derived from an EMBL/GenBank/DDBJ whole genome shotgun (WGS) entry which is preliminary data.</text>
</comment>
<proteinExistence type="inferred from homology"/>
<dbReference type="PANTHER" id="PTHR11188:SF176">
    <property type="entry name" value="ARRESTIN DOMAIN-CONTAINING PROTEIN 1"/>
    <property type="match status" value="1"/>
</dbReference>
<dbReference type="Proteomes" id="UP000625711">
    <property type="component" value="Unassembled WGS sequence"/>
</dbReference>
<dbReference type="OrthoDB" id="7785529at2759"/>
<accession>A0A834ID00</accession>
<dbReference type="GO" id="GO:0005737">
    <property type="term" value="C:cytoplasm"/>
    <property type="evidence" value="ECO:0007669"/>
    <property type="project" value="TreeGrafter"/>
</dbReference>
<dbReference type="EMBL" id="JAACXV010000395">
    <property type="protein sequence ID" value="KAF7278600.1"/>
    <property type="molecule type" value="Genomic_DNA"/>
</dbReference>
<dbReference type="Pfam" id="PF00339">
    <property type="entry name" value="Arrestin_N"/>
    <property type="match status" value="1"/>
</dbReference>
<dbReference type="InterPro" id="IPR050357">
    <property type="entry name" value="Arrestin_domain-protein"/>
</dbReference>
<evidence type="ECO:0000256" key="2">
    <source>
        <dbReference type="ARBA" id="ARBA00022606"/>
    </source>
</evidence>
<dbReference type="SMART" id="SM01017">
    <property type="entry name" value="Arrestin_C"/>
    <property type="match status" value="1"/>
</dbReference>